<sequence>MVQGIDFSDNHLSGEIPVSIGDCSSLLVLALPGYSFNGPIPNTLANLKGMEFIDLSSNNLPRNSNLCGGVPGLELLICTVVPEKYSGKSRVRLIIGLVAGFTVFGLLSGLFLFLLSMTKSGNRKSNNAAVSFEEYGLGGVSTKGDVYSFGILVLEVFTRKKPTDEMFTWDFNVQNWVIISCAKLGYHILCKKIMSHSSNLMAKNNPTLPMLLPGKLSILGKELKISRFLSSSPPSATFFAFSLTILSISDCPTVGNTTRRMIRSTLSLHLLLWGLYHCNRRRFL</sequence>
<evidence type="ECO:0000256" key="5">
    <source>
        <dbReference type="ARBA" id="ARBA00022989"/>
    </source>
</evidence>
<dbReference type="InterPro" id="IPR051809">
    <property type="entry name" value="Plant_receptor-like_S/T_kinase"/>
</dbReference>
<keyword evidence="6 7" id="KW-0472">Membrane</keyword>
<protein>
    <submittedName>
        <fullName evidence="8">Uncharacterized protein</fullName>
    </submittedName>
</protein>
<comment type="subcellular location">
    <subcellularLocation>
        <location evidence="1">Membrane</location>
    </subcellularLocation>
</comment>
<feature type="transmembrane region" description="Helical" evidence="7">
    <location>
        <begin position="93"/>
        <end position="115"/>
    </location>
</feature>
<evidence type="ECO:0000256" key="3">
    <source>
        <dbReference type="ARBA" id="ARBA00022692"/>
    </source>
</evidence>
<accession>A0A7J7KV33</accession>
<organism evidence="8 9">
    <name type="scientific">Kingdonia uniflora</name>
    <dbReference type="NCBI Taxonomy" id="39325"/>
    <lineage>
        <taxon>Eukaryota</taxon>
        <taxon>Viridiplantae</taxon>
        <taxon>Streptophyta</taxon>
        <taxon>Embryophyta</taxon>
        <taxon>Tracheophyta</taxon>
        <taxon>Spermatophyta</taxon>
        <taxon>Magnoliopsida</taxon>
        <taxon>Ranunculales</taxon>
        <taxon>Circaeasteraceae</taxon>
        <taxon>Kingdonia</taxon>
    </lineage>
</organism>
<gene>
    <name evidence="8" type="ORF">GIB67_013595</name>
</gene>
<dbReference type="InterPro" id="IPR032675">
    <property type="entry name" value="LRR_dom_sf"/>
</dbReference>
<keyword evidence="3 7" id="KW-0812">Transmembrane</keyword>
<evidence type="ECO:0000313" key="9">
    <source>
        <dbReference type="Proteomes" id="UP000541444"/>
    </source>
</evidence>
<dbReference type="InterPro" id="IPR011009">
    <property type="entry name" value="Kinase-like_dom_sf"/>
</dbReference>
<evidence type="ECO:0000256" key="6">
    <source>
        <dbReference type="ARBA" id="ARBA00023136"/>
    </source>
</evidence>
<dbReference type="SUPFAM" id="SSF52058">
    <property type="entry name" value="L domain-like"/>
    <property type="match status" value="1"/>
</dbReference>
<evidence type="ECO:0000256" key="4">
    <source>
        <dbReference type="ARBA" id="ARBA00022737"/>
    </source>
</evidence>
<dbReference type="PANTHER" id="PTHR27008">
    <property type="entry name" value="OS04G0122200 PROTEIN"/>
    <property type="match status" value="1"/>
</dbReference>
<keyword evidence="9" id="KW-1185">Reference proteome</keyword>
<proteinExistence type="predicted"/>
<dbReference type="Gene3D" id="1.10.510.10">
    <property type="entry name" value="Transferase(Phosphotransferase) domain 1"/>
    <property type="match status" value="1"/>
</dbReference>
<keyword evidence="4" id="KW-0677">Repeat</keyword>
<reference evidence="8 9" key="1">
    <citation type="journal article" date="2020" name="IScience">
        <title>Genome Sequencing of the Endangered Kingdonia uniflora (Circaeasteraceae, Ranunculales) Reveals Potential Mechanisms of Evolutionary Specialization.</title>
        <authorList>
            <person name="Sun Y."/>
            <person name="Deng T."/>
            <person name="Zhang A."/>
            <person name="Moore M.J."/>
            <person name="Landis J.B."/>
            <person name="Lin N."/>
            <person name="Zhang H."/>
            <person name="Zhang X."/>
            <person name="Huang J."/>
            <person name="Zhang X."/>
            <person name="Sun H."/>
            <person name="Wang H."/>
        </authorList>
    </citation>
    <scope>NUCLEOTIDE SEQUENCE [LARGE SCALE GENOMIC DNA]</scope>
    <source>
        <strain evidence="8">TB1705</strain>
        <tissue evidence="8">Leaf</tissue>
    </source>
</reference>
<dbReference type="Proteomes" id="UP000541444">
    <property type="component" value="Unassembled WGS sequence"/>
</dbReference>
<keyword evidence="5 7" id="KW-1133">Transmembrane helix</keyword>
<dbReference type="AlphaFoldDB" id="A0A7J7KV33"/>
<dbReference type="Gene3D" id="3.80.10.10">
    <property type="entry name" value="Ribonuclease Inhibitor"/>
    <property type="match status" value="1"/>
</dbReference>
<dbReference type="SUPFAM" id="SSF56112">
    <property type="entry name" value="Protein kinase-like (PK-like)"/>
    <property type="match status" value="1"/>
</dbReference>
<dbReference type="PANTHER" id="PTHR27008:SF42">
    <property type="entry name" value="LEUCINE-RICH REPEAT PROTEIN KINASE FAMILY PROTEIN"/>
    <property type="match status" value="1"/>
</dbReference>
<dbReference type="OrthoDB" id="1428502at2759"/>
<dbReference type="GO" id="GO:0016020">
    <property type="term" value="C:membrane"/>
    <property type="evidence" value="ECO:0007669"/>
    <property type="project" value="UniProtKB-SubCell"/>
</dbReference>
<dbReference type="Pfam" id="PF00560">
    <property type="entry name" value="LRR_1"/>
    <property type="match status" value="1"/>
</dbReference>
<evidence type="ECO:0000256" key="7">
    <source>
        <dbReference type="SAM" id="Phobius"/>
    </source>
</evidence>
<evidence type="ECO:0000256" key="2">
    <source>
        <dbReference type="ARBA" id="ARBA00022614"/>
    </source>
</evidence>
<evidence type="ECO:0000256" key="1">
    <source>
        <dbReference type="ARBA" id="ARBA00004370"/>
    </source>
</evidence>
<keyword evidence="2" id="KW-0433">Leucine-rich repeat</keyword>
<dbReference type="EMBL" id="JACGCM010002890">
    <property type="protein sequence ID" value="KAF6134198.1"/>
    <property type="molecule type" value="Genomic_DNA"/>
</dbReference>
<evidence type="ECO:0000313" key="8">
    <source>
        <dbReference type="EMBL" id="KAF6134198.1"/>
    </source>
</evidence>
<dbReference type="InterPro" id="IPR001611">
    <property type="entry name" value="Leu-rich_rpt"/>
</dbReference>
<name>A0A7J7KV33_9MAGN</name>
<comment type="caution">
    <text evidence="8">The sequence shown here is derived from an EMBL/GenBank/DDBJ whole genome shotgun (WGS) entry which is preliminary data.</text>
</comment>